<reference evidence="8" key="1">
    <citation type="submission" date="2016-11" db="EMBL/GenBank/DDBJ databases">
        <title>The genome of Nicotiana attenuata.</title>
        <authorList>
            <person name="Xu S."/>
            <person name="Brockmoeller T."/>
            <person name="Gaquerel E."/>
            <person name="Navarro A."/>
            <person name="Kuhl H."/>
            <person name="Gase K."/>
            <person name="Ling Z."/>
            <person name="Zhou W."/>
            <person name="Kreitzer C."/>
            <person name="Stanke M."/>
            <person name="Tang H."/>
            <person name="Lyons E."/>
            <person name="Pandey P."/>
            <person name="Pandey S.P."/>
            <person name="Timmermann B."/>
            <person name="Baldwin I.T."/>
        </authorList>
    </citation>
    <scope>NUCLEOTIDE SEQUENCE [LARGE SCALE GENOMIC DNA]</scope>
    <source>
        <strain evidence="8">UT</strain>
    </source>
</reference>
<evidence type="ECO:0000313" key="9">
    <source>
        <dbReference type="Proteomes" id="UP000187609"/>
    </source>
</evidence>
<keyword evidence="9" id="KW-1185">Reference proteome</keyword>
<dbReference type="EMBL" id="MJEQ01037183">
    <property type="protein sequence ID" value="OIT08620.1"/>
    <property type="molecule type" value="Genomic_DNA"/>
</dbReference>
<keyword evidence="3" id="KW-0238">DNA-binding</keyword>
<comment type="subcellular location">
    <subcellularLocation>
        <location evidence="1">Nucleus</location>
    </subcellularLocation>
</comment>
<proteinExistence type="predicted"/>
<evidence type="ECO:0000259" key="7">
    <source>
        <dbReference type="PROSITE" id="PS51369"/>
    </source>
</evidence>
<gene>
    <name evidence="8" type="primary">TCP11_0</name>
    <name evidence="8" type="ORF">A4A49_54362</name>
</gene>
<feature type="region of interest" description="Disordered" evidence="6">
    <location>
        <begin position="1"/>
        <end position="22"/>
    </location>
</feature>
<dbReference type="SMR" id="A0A1J6IWH3"/>
<comment type="caution">
    <text evidence="8">The sequence shown here is derived from an EMBL/GenBank/DDBJ whole genome shotgun (WGS) entry which is preliminary data.</text>
</comment>
<dbReference type="InterPro" id="IPR017887">
    <property type="entry name" value="TF_TCP_subgr"/>
</dbReference>
<feature type="compositionally biased region" description="Pro residues" evidence="6">
    <location>
        <begin position="1"/>
        <end position="13"/>
    </location>
</feature>
<evidence type="ECO:0000256" key="3">
    <source>
        <dbReference type="ARBA" id="ARBA00023125"/>
    </source>
</evidence>
<feature type="region of interest" description="Disordered" evidence="6">
    <location>
        <begin position="131"/>
        <end position="161"/>
    </location>
</feature>
<dbReference type="Pfam" id="PF03634">
    <property type="entry name" value="TCP"/>
    <property type="match status" value="1"/>
</dbReference>
<organism evidence="8 9">
    <name type="scientific">Nicotiana attenuata</name>
    <name type="common">Coyote tobacco</name>
    <dbReference type="NCBI Taxonomy" id="49451"/>
    <lineage>
        <taxon>Eukaryota</taxon>
        <taxon>Viridiplantae</taxon>
        <taxon>Streptophyta</taxon>
        <taxon>Embryophyta</taxon>
        <taxon>Tracheophyta</taxon>
        <taxon>Spermatophyta</taxon>
        <taxon>Magnoliopsida</taxon>
        <taxon>eudicotyledons</taxon>
        <taxon>Gunneridae</taxon>
        <taxon>Pentapetalae</taxon>
        <taxon>asterids</taxon>
        <taxon>lamiids</taxon>
        <taxon>Solanales</taxon>
        <taxon>Solanaceae</taxon>
        <taxon>Nicotianoideae</taxon>
        <taxon>Nicotianeae</taxon>
        <taxon>Nicotiana</taxon>
    </lineage>
</organism>
<dbReference type="PANTHER" id="PTHR31072:SF218">
    <property type="entry name" value="TRANSCRIPTION FACTOR TCP11-RELATED"/>
    <property type="match status" value="1"/>
</dbReference>
<name>A0A1J6IWH3_NICAT</name>
<dbReference type="Proteomes" id="UP000187609">
    <property type="component" value="Unassembled WGS sequence"/>
</dbReference>
<dbReference type="InterPro" id="IPR005333">
    <property type="entry name" value="Transcription_factor_TCP"/>
</dbReference>
<evidence type="ECO:0000256" key="5">
    <source>
        <dbReference type="ARBA" id="ARBA00023242"/>
    </source>
</evidence>
<feature type="domain" description="TCP" evidence="7">
    <location>
        <begin position="19"/>
        <end position="73"/>
    </location>
</feature>
<keyword evidence="2" id="KW-0805">Transcription regulation</keyword>
<feature type="compositionally biased region" description="Low complexity" evidence="6">
    <location>
        <begin position="132"/>
        <end position="143"/>
    </location>
</feature>
<evidence type="ECO:0000256" key="6">
    <source>
        <dbReference type="SAM" id="MobiDB-lite"/>
    </source>
</evidence>
<dbReference type="GO" id="GO:0005634">
    <property type="term" value="C:nucleus"/>
    <property type="evidence" value="ECO:0007669"/>
    <property type="project" value="UniProtKB-SubCell"/>
</dbReference>
<keyword evidence="4" id="KW-0804">Transcription</keyword>
<dbReference type="GO" id="GO:0043565">
    <property type="term" value="F:sequence-specific DNA binding"/>
    <property type="evidence" value="ECO:0007669"/>
    <property type="project" value="TreeGrafter"/>
</dbReference>
<protein>
    <submittedName>
        <fullName evidence="8">Transcription factor tcp11</fullName>
    </submittedName>
</protein>
<dbReference type="PANTHER" id="PTHR31072">
    <property type="entry name" value="TRANSCRIPTION FACTOR TCP4-RELATED"/>
    <property type="match status" value="1"/>
</dbReference>
<dbReference type="OMA" id="CTIEWLL"/>
<evidence type="ECO:0000256" key="1">
    <source>
        <dbReference type="ARBA" id="ARBA00004123"/>
    </source>
</evidence>
<dbReference type="PROSITE" id="PS51369">
    <property type="entry name" value="TCP"/>
    <property type="match status" value="1"/>
</dbReference>
<dbReference type="STRING" id="49451.A0A1J6IWH3"/>
<accession>A0A1J6IWH3</accession>
<sequence>MDASPPPPPPPGNRPSTRTRDRHLKVNGKDRRIRLPTSCAQRVFSLTEKLGHKTVGCTIEWLLMQAESSINAILAKKTSALPSPERVPPVVESSISTSTHRNRNGLPPFVFCHGLELGDMEFSREEIERFASTNTSSESVGSSLPAQHMNESNEKNCSSEVEEKIGANEEKKNATCVQFY</sequence>
<dbReference type="AlphaFoldDB" id="A0A1J6IWH3"/>
<evidence type="ECO:0000256" key="4">
    <source>
        <dbReference type="ARBA" id="ARBA00023163"/>
    </source>
</evidence>
<dbReference type="Gramene" id="OIT08620">
    <property type="protein sequence ID" value="OIT08620"/>
    <property type="gene ID" value="A4A49_54362"/>
</dbReference>
<keyword evidence="5" id="KW-0539">Nucleus</keyword>
<evidence type="ECO:0000313" key="8">
    <source>
        <dbReference type="EMBL" id="OIT08620.1"/>
    </source>
</evidence>
<evidence type="ECO:0000256" key="2">
    <source>
        <dbReference type="ARBA" id="ARBA00023015"/>
    </source>
</evidence>
<dbReference type="GO" id="GO:0003700">
    <property type="term" value="F:DNA-binding transcription factor activity"/>
    <property type="evidence" value="ECO:0007669"/>
    <property type="project" value="InterPro"/>
</dbReference>